<dbReference type="EMBL" id="ACOL01000283">
    <property type="protein sequence ID" value="EEQ81686.1"/>
    <property type="molecule type" value="Genomic_DNA"/>
</dbReference>
<dbReference type="Pfam" id="PF14608">
    <property type="entry name" value="zf-CCCH_2"/>
    <property type="match status" value="1"/>
</dbReference>
<dbReference type="GO" id="GO:0005634">
    <property type="term" value="C:nucleus"/>
    <property type="evidence" value="ECO:0007669"/>
    <property type="project" value="TreeGrafter"/>
</dbReference>
<dbReference type="SUPFAM" id="SSF90229">
    <property type="entry name" value="CCCH zinc finger"/>
    <property type="match status" value="2"/>
</dbReference>
<evidence type="ECO:0000256" key="4">
    <source>
        <dbReference type="ARBA" id="ARBA00022833"/>
    </source>
</evidence>
<dbReference type="OMA" id="CAYSHDT"/>
<dbReference type="VEuPathDB" id="MicrosporidiaDB:NCER_101790"/>
<keyword evidence="3 5" id="KW-0863">Zinc-finger</keyword>
<dbReference type="AlphaFoldDB" id="C4VAR7"/>
<keyword evidence="4 5" id="KW-0862">Zinc</keyword>
<feature type="zinc finger region" description="C3H1-type" evidence="5">
    <location>
        <begin position="101"/>
        <end position="123"/>
    </location>
</feature>
<accession>C4VAR7</accession>
<evidence type="ECO:0000256" key="1">
    <source>
        <dbReference type="ARBA" id="ARBA00022723"/>
    </source>
</evidence>
<gene>
    <name evidence="7" type="ORF">NCER_101790</name>
</gene>
<evidence type="ECO:0000256" key="3">
    <source>
        <dbReference type="ARBA" id="ARBA00022771"/>
    </source>
</evidence>
<feature type="domain" description="C3H1-type" evidence="6">
    <location>
        <begin position="101"/>
        <end position="123"/>
    </location>
</feature>
<dbReference type="GO" id="GO:0008270">
    <property type="term" value="F:zinc ion binding"/>
    <property type="evidence" value="ECO:0007669"/>
    <property type="project" value="UniProtKB-KW"/>
</dbReference>
<keyword evidence="1 5" id="KW-0479">Metal-binding</keyword>
<feature type="zinc finger region" description="C3H1-type" evidence="5">
    <location>
        <begin position="71"/>
        <end position="98"/>
    </location>
</feature>
<evidence type="ECO:0000313" key="7">
    <source>
        <dbReference type="EMBL" id="EEQ81686.1"/>
    </source>
</evidence>
<dbReference type="Proteomes" id="UP000009082">
    <property type="component" value="Unassembled WGS sequence"/>
</dbReference>
<evidence type="ECO:0000313" key="8">
    <source>
        <dbReference type="Proteomes" id="UP000009082"/>
    </source>
</evidence>
<dbReference type="PANTHER" id="PTHR13119:SF12">
    <property type="entry name" value="PROTEIN SUPPRESSOR OF SABLE"/>
    <property type="match status" value="1"/>
</dbReference>
<dbReference type="InterPro" id="IPR036855">
    <property type="entry name" value="Znf_CCCH_sf"/>
</dbReference>
<proteinExistence type="predicted"/>
<dbReference type="SMART" id="SM00356">
    <property type="entry name" value="ZnF_C3H1"/>
    <property type="match status" value="2"/>
</dbReference>
<protein>
    <recommendedName>
        <fullName evidence="6">C3H1-type domain-containing protein</fullName>
    </recommendedName>
</protein>
<dbReference type="PROSITE" id="PS50103">
    <property type="entry name" value="ZF_C3H1"/>
    <property type="match status" value="2"/>
</dbReference>
<reference evidence="8" key="1">
    <citation type="journal article" date="2009" name="PLoS Pathog.">
        <title>Genomic analyses of the microsporidian Nosema ceranae, an emergent pathogen of honey bees.</title>
        <authorList>
            <person name="Cornman R.S."/>
            <person name="Chen Y.P."/>
            <person name="Schatz M.C."/>
            <person name="Street C."/>
            <person name="Zhao Y."/>
            <person name="Desany B."/>
            <person name="Egholm M."/>
            <person name="Hutchison S."/>
            <person name="Pettis J.S."/>
            <person name="Lipkin W.I."/>
            <person name="Evans J.D."/>
        </authorList>
    </citation>
    <scope>NUCLEOTIDE SEQUENCE [LARGE SCALE GENOMIC DNA]</scope>
    <source>
        <strain evidence="8">BRL01</strain>
    </source>
</reference>
<dbReference type="KEGG" id="nce:NCER_101790"/>
<evidence type="ECO:0000256" key="5">
    <source>
        <dbReference type="PROSITE-ProRule" id="PRU00723"/>
    </source>
</evidence>
<dbReference type="Pfam" id="PF18044">
    <property type="entry name" value="zf-CCCH_4"/>
    <property type="match status" value="1"/>
</dbReference>
<dbReference type="InterPro" id="IPR000571">
    <property type="entry name" value="Znf_CCCH"/>
</dbReference>
<dbReference type="InterPro" id="IPR041367">
    <property type="entry name" value="Znf-CCCH_4"/>
</dbReference>
<organism evidence="8">
    <name type="scientific">Vairimorpha ceranae (strain BRL01)</name>
    <name type="common">Microsporidian parasite</name>
    <name type="synonym">Nosema ceranae</name>
    <dbReference type="NCBI Taxonomy" id="578460"/>
    <lineage>
        <taxon>Eukaryota</taxon>
        <taxon>Fungi</taxon>
        <taxon>Fungi incertae sedis</taxon>
        <taxon>Microsporidia</taxon>
        <taxon>Nosematidae</taxon>
        <taxon>Vairimorpha</taxon>
    </lineage>
</organism>
<dbReference type="HOGENOM" id="CLU_1787354_0_0_1"/>
<evidence type="ECO:0000259" key="6">
    <source>
        <dbReference type="PROSITE" id="PS50103"/>
    </source>
</evidence>
<evidence type="ECO:0000256" key="2">
    <source>
        <dbReference type="ARBA" id="ARBA00022737"/>
    </source>
</evidence>
<dbReference type="OrthoDB" id="411372at2759"/>
<dbReference type="Gene3D" id="4.10.1000.10">
    <property type="entry name" value="Zinc finger, CCCH-type"/>
    <property type="match status" value="1"/>
</dbReference>
<dbReference type="GO" id="GO:0045892">
    <property type="term" value="P:negative regulation of DNA-templated transcription"/>
    <property type="evidence" value="ECO:0007669"/>
    <property type="project" value="InterPro"/>
</dbReference>
<sequence>MLNNSSNMFKKLNVPTKQDKNYLLKYRSYSSRCIEQLKNIKFKQSNDTITAAINMEDSKESTELIENKPFNYRTLLCKFFLVNACTRGDNCAYSHDTTQFPCKAFFLRQNCKRKNCMFSHNSDTLDKLDEPFEETQDAKIESPFF</sequence>
<feature type="domain" description="C3H1-type" evidence="6">
    <location>
        <begin position="71"/>
        <end position="98"/>
    </location>
</feature>
<dbReference type="GO" id="GO:0003723">
    <property type="term" value="F:RNA binding"/>
    <property type="evidence" value="ECO:0007669"/>
    <property type="project" value="InterPro"/>
</dbReference>
<dbReference type="InParanoid" id="C4VAR7"/>
<keyword evidence="2" id="KW-0677">Repeat</keyword>
<dbReference type="InterPro" id="IPR045124">
    <property type="entry name" value="Su(sable)-like"/>
</dbReference>
<dbReference type="PANTHER" id="PTHR13119">
    <property type="entry name" value="ZINC FINGER CCCH DOMAIN-CONTAINING PROTEI"/>
    <property type="match status" value="1"/>
</dbReference>
<name>C4VAR7_VAIC1</name>
<dbReference type="STRING" id="578460.C4VAR7"/>